<keyword evidence="8" id="KW-1185">Reference proteome</keyword>
<evidence type="ECO:0000256" key="6">
    <source>
        <dbReference type="SAM" id="Phobius"/>
    </source>
</evidence>
<proteinExistence type="predicted"/>
<keyword evidence="2" id="KW-1003">Cell membrane</keyword>
<evidence type="ECO:0000313" key="7">
    <source>
        <dbReference type="EMBL" id="MBL1074206.1"/>
    </source>
</evidence>
<dbReference type="EMBL" id="JAERRJ010000002">
    <property type="protein sequence ID" value="MBL1074206.1"/>
    <property type="molecule type" value="Genomic_DNA"/>
</dbReference>
<feature type="transmembrane region" description="Helical" evidence="6">
    <location>
        <begin position="69"/>
        <end position="91"/>
    </location>
</feature>
<feature type="transmembrane region" description="Helical" evidence="6">
    <location>
        <begin position="207"/>
        <end position="229"/>
    </location>
</feature>
<keyword evidence="5 6" id="KW-0472">Membrane</keyword>
<evidence type="ECO:0000256" key="5">
    <source>
        <dbReference type="ARBA" id="ARBA00023136"/>
    </source>
</evidence>
<dbReference type="Pfam" id="PF01810">
    <property type="entry name" value="LysE"/>
    <property type="match status" value="1"/>
</dbReference>
<evidence type="ECO:0000256" key="3">
    <source>
        <dbReference type="ARBA" id="ARBA00022692"/>
    </source>
</evidence>
<dbReference type="PANTHER" id="PTHR30086:SF20">
    <property type="entry name" value="ARGININE EXPORTER PROTEIN ARGO-RELATED"/>
    <property type="match status" value="1"/>
</dbReference>
<feature type="transmembrane region" description="Helical" evidence="6">
    <location>
        <begin position="97"/>
        <end position="116"/>
    </location>
</feature>
<name>A0ABS1M123_9NOCA</name>
<reference evidence="7 8" key="1">
    <citation type="submission" date="2021-01" db="EMBL/GenBank/DDBJ databases">
        <title>WGS of actinomycetes isolated from Thailand.</title>
        <authorList>
            <person name="Thawai C."/>
        </authorList>
    </citation>
    <scope>NUCLEOTIDE SEQUENCE [LARGE SCALE GENOMIC DNA]</scope>
    <source>
        <strain evidence="7 8">LPG 2</strain>
    </source>
</reference>
<evidence type="ECO:0000256" key="2">
    <source>
        <dbReference type="ARBA" id="ARBA00022475"/>
    </source>
</evidence>
<protein>
    <submittedName>
        <fullName evidence="7">Amino acid transporter</fullName>
    </submittedName>
</protein>
<accession>A0ABS1M123</accession>
<evidence type="ECO:0000256" key="1">
    <source>
        <dbReference type="ARBA" id="ARBA00004651"/>
    </source>
</evidence>
<evidence type="ECO:0000256" key="4">
    <source>
        <dbReference type="ARBA" id="ARBA00022989"/>
    </source>
</evidence>
<dbReference type="InterPro" id="IPR001123">
    <property type="entry name" value="LeuE-type"/>
</dbReference>
<sequence length="230" mass="23501">MIRDVKGASKCLACLVLVDRPSVLGVNASSAALAAISGLGFGLSLIVAIGAQNAFVLRQGIRREHVLPVVAVCAVSDIALIAIGVAGFGAITRAAPMVMTVAKYAGVAFLLGYAFLAAKRAFSASALTAGGGTPIALGAAIATCLAVTWLNPHAYLDTMVLLGSFASTYAAPDRWFLAAGAMVGSILWFVALGFGARLLAPWFARPVAWRVLDSIIALVMTALAIGLLVS</sequence>
<evidence type="ECO:0000313" key="8">
    <source>
        <dbReference type="Proteomes" id="UP000602198"/>
    </source>
</evidence>
<dbReference type="Proteomes" id="UP000602198">
    <property type="component" value="Unassembled WGS sequence"/>
</dbReference>
<feature type="transmembrane region" description="Helical" evidence="6">
    <location>
        <begin position="35"/>
        <end position="57"/>
    </location>
</feature>
<dbReference type="PANTHER" id="PTHR30086">
    <property type="entry name" value="ARGININE EXPORTER PROTEIN ARGO"/>
    <property type="match status" value="1"/>
</dbReference>
<feature type="transmembrane region" description="Helical" evidence="6">
    <location>
        <begin position="128"/>
        <end position="150"/>
    </location>
</feature>
<organism evidence="7 8">
    <name type="scientific">Nocardia acididurans</name>
    <dbReference type="NCBI Taxonomy" id="2802282"/>
    <lineage>
        <taxon>Bacteria</taxon>
        <taxon>Bacillati</taxon>
        <taxon>Actinomycetota</taxon>
        <taxon>Actinomycetes</taxon>
        <taxon>Mycobacteriales</taxon>
        <taxon>Nocardiaceae</taxon>
        <taxon>Nocardia</taxon>
    </lineage>
</organism>
<feature type="transmembrane region" description="Helical" evidence="6">
    <location>
        <begin position="175"/>
        <end position="195"/>
    </location>
</feature>
<comment type="caution">
    <text evidence="7">The sequence shown here is derived from an EMBL/GenBank/DDBJ whole genome shotgun (WGS) entry which is preliminary data.</text>
</comment>
<keyword evidence="4 6" id="KW-1133">Transmembrane helix</keyword>
<gene>
    <name evidence="7" type="ORF">JK358_07335</name>
</gene>
<keyword evidence="3 6" id="KW-0812">Transmembrane</keyword>
<comment type="subcellular location">
    <subcellularLocation>
        <location evidence="1">Cell membrane</location>
        <topology evidence="1">Multi-pass membrane protein</topology>
    </subcellularLocation>
</comment>